<dbReference type="SUPFAM" id="SSF55486">
    <property type="entry name" value="Metalloproteases ('zincins'), catalytic domain"/>
    <property type="match status" value="1"/>
</dbReference>
<dbReference type="InterPro" id="IPR024653">
    <property type="entry name" value="Peptidase_M10/M27/M57"/>
</dbReference>
<dbReference type="Gene3D" id="3.40.390.10">
    <property type="entry name" value="Collagenase (Catalytic Domain)"/>
    <property type="match status" value="1"/>
</dbReference>
<proteinExistence type="predicted"/>
<dbReference type="RefSeq" id="WP_208130200.1">
    <property type="nucleotide sequence ID" value="NZ_BAABGQ010000003.1"/>
</dbReference>
<comment type="caution">
    <text evidence="2">The sequence shown here is derived from an EMBL/GenBank/DDBJ whole genome shotgun (WGS) entry which is preliminary data.</text>
</comment>
<evidence type="ECO:0000313" key="3">
    <source>
        <dbReference type="Proteomes" id="UP001501243"/>
    </source>
</evidence>
<reference evidence="3" key="1">
    <citation type="journal article" date="2019" name="Int. J. Syst. Evol. Microbiol.">
        <title>The Global Catalogue of Microorganisms (GCM) 10K type strain sequencing project: providing services to taxonomists for standard genome sequencing and annotation.</title>
        <authorList>
            <consortium name="The Broad Institute Genomics Platform"/>
            <consortium name="The Broad Institute Genome Sequencing Center for Infectious Disease"/>
            <person name="Wu L."/>
            <person name="Ma J."/>
        </authorList>
    </citation>
    <scope>NUCLEOTIDE SEQUENCE [LARGE SCALE GENOMIC DNA]</scope>
    <source>
        <strain evidence="3">JCM 17841</strain>
    </source>
</reference>
<evidence type="ECO:0000313" key="2">
    <source>
        <dbReference type="EMBL" id="GAA4493526.1"/>
    </source>
</evidence>
<sequence>MLKFSALLAIGAGVALSLTGCQKAQDTAQPATITPEVIAQVKALGFGTSDMQAVDGGYLVEGDILLTPELLASKTNYKMLRVGTDEQYRTTNIVTHAAGPTTARRNITVSVSTTLPSAYVTAVNEMISRYNAQNLNITFSLATGAGGDITFTQAPKNAQYLASSGFPTSTGNPYNQVLVNSRQIGTANPTTYIATIFAHEVGHCIGFRHTDYMDRSFSCGGTATNEGASTVGAIFITGTNPNPDPNSWMLACVASGVDRPFNTNDITALKYLYYNN</sequence>
<keyword evidence="3" id="KW-1185">Reference proteome</keyword>
<dbReference type="PROSITE" id="PS51257">
    <property type="entry name" value="PROKAR_LIPOPROTEIN"/>
    <property type="match status" value="1"/>
</dbReference>
<keyword evidence="1" id="KW-0732">Signal</keyword>
<feature type="chain" id="PRO_5045274820" description="Protease" evidence="1">
    <location>
        <begin position="25"/>
        <end position="276"/>
    </location>
</feature>
<feature type="signal peptide" evidence="1">
    <location>
        <begin position="1"/>
        <end position="24"/>
    </location>
</feature>
<protein>
    <recommendedName>
        <fullName evidence="4">Protease</fullName>
    </recommendedName>
</protein>
<dbReference type="EMBL" id="BAABGQ010000003">
    <property type="protein sequence ID" value="GAA4493526.1"/>
    <property type="molecule type" value="Genomic_DNA"/>
</dbReference>
<dbReference type="Pfam" id="PF12388">
    <property type="entry name" value="Peptidase_M57"/>
    <property type="match status" value="1"/>
</dbReference>
<gene>
    <name evidence="2" type="ORF">GCM10023172_02190</name>
</gene>
<dbReference type="InterPro" id="IPR024079">
    <property type="entry name" value="MetalloPept_cat_dom_sf"/>
</dbReference>
<dbReference type="Proteomes" id="UP001501243">
    <property type="component" value="Unassembled WGS sequence"/>
</dbReference>
<accession>A0ABP8PYZ2</accession>
<evidence type="ECO:0008006" key="4">
    <source>
        <dbReference type="Google" id="ProtNLM"/>
    </source>
</evidence>
<evidence type="ECO:0000256" key="1">
    <source>
        <dbReference type="SAM" id="SignalP"/>
    </source>
</evidence>
<organism evidence="2 3">
    <name type="scientific">Hymenobacter ginsengisoli</name>
    <dbReference type="NCBI Taxonomy" id="1051626"/>
    <lineage>
        <taxon>Bacteria</taxon>
        <taxon>Pseudomonadati</taxon>
        <taxon>Bacteroidota</taxon>
        <taxon>Cytophagia</taxon>
        <taxon>Cytophagales</taxon>
        <taxon>Hymenobacteraceae</taxon>
        <taxon>Hymenobacter</taxon>
    </lineage>
</organism>
<name>A0ABP8PYZ2_9BACT</name>